<dbReference type="GO" id="GO:0046081">
    <property type="term" value="P:dUTP catabolic process"/>
    <property type="evidence" value="ECO:0007669"/>
    <property type="project" value="TreeGrafter"/>
</dbReference>
<feature type="domain" description="NTP pyrophosphohydrolase MazG-like" evidence="2">
    <location>
        <begin position="248"/>
        <end position="321"/>
    </location>
</feature>
<evidence type="ECO:0000313" key="3">
    <source>
        <dbReference type="EMBL" id="SHF06771.1"/>
    </source>
</evidence>
<dbReference type="PANTHER" id="PTHR30522">
    <property type="entry name" value="NUCLEOSIDE TRIPHOSPHATE PYROPHOSPHOHYDROLASE"/>
    <property type="match status" value="1"/>
</dbReference>
<dbReference type="Pfam" id="PF00590">
    <property type="entry name" value="TP_methylase"/>
    <property type="match status" value="1"/>
</dbReference>
<evidence type="ECO:0000313" key="4">
    <source>
        <dbReference type="Proteomes" id="UP000184423"/>
    </source>
</evidence>
<dbReference type="GO" id="GO:0046052">
    <property type="term" value="P:UTP catabolic process"/>
    <property type="evidence" value="ECO:0007669"/>
    <property type="project" value="TreeGrafter"/>
</dbReference>
<evidence type="ECO:0000259" key="2">
    <source>
        <dbReference type="Pfam" id="PF03819"/>
    </source>
</evidence>
<dbReference type="GO" id="GO:0006203">
    <property type="term" value="P:dGTP catabolic process"/>
    <property type="evidence" value="ECO:0007669"/>
    <property type="project" value="TreeGrafter"/>
</dbReference>
<dbReference type="NCBIfam" id="TIGR00444">
    <property type="entry name" value="mazG"/>
    <property type="match status" value="1"/>
</dbReference>
<dbReference type="InterPro" id="IPR035996">
    <property type="entry name" value="4pyrrol_Methylase_sf"/>
</dbReference>
<dbReference type="InterPro" id="IPR035013">
    <property type="entry name" value="YabN_N"/>
</dbReference>
<dbReference type="GO" id="GO:0046076">
    <property type="term" value="P:dTTP catabolic process"/>
    <property type="evidence" value="ECO:0007669"/>
    <property type="project" value="TreeGrafter"/>
</dbReference>
<organism evidence="3 4">
    <name type="scientific">Caloramator proteoclasticus DSM 10124</name>
    <dbReference type="NCBI Taxonomy" id="1121262"/>
    <lineage>
        <taxon>Bacteria</taxon>
        <taxon>Bacillati</taxon>
        <taxon>Bacillota</taxon>
        <taxon>Clostridia</taxon>
        <taxon>Eubacteriales</taxon>
        <taxon>Clostridiaceae</taxon>
        <taxon>Caloramator</taxon>
    </lineage>
</organism>
<dbReference type="RefSeq" id="WP_073249018.1">
    <property type="nucleotide sequence ID" value="NZ_FQVG01000032.1"/>
</dbReference>
<dbReference type="EMBL" id="FQVG01000032">
    <property type="protein sequence ID" value="SHF06771.1"/>
    <property type="molecule type" value="Genomic_DNA"/>
</dbReference>
<evidence type="ECO:0000259" key="1">
    <source>
        <dbReference type="Pfam" id="PF00590"/>
    </source>
</evidence>
<dbReference type="InterPro" id="IPR048015">
    <property type="entry name" value="NTP-PPase_MazG-like_N"/>
</dbReference>
<dbReference type="InterPro" id="IPR024180">
    <property type="entry name" value="Tetrapyrrole_Mease/MazG_pred"/>
</dbReference>
<dbReference type="CDD" id="cd11723">
    <property type="entry name" value="YabN_N_like"/>
    <property type="match status" value="1"/>
</dbReference>
<dbReference type="GO" id="GO:0006950">
    <property type="term" value="P:response to stress"/>
    <property type="evidence" value="ECO:0007669"/>
    <property type="project" value="UniProtKB-ARBA"/>
</dbReference>
<dbReference type="FunFam" id="1.10.287.1080:FF:000001">
    <property type="entry name" value="Nucleoside triphosphate pyrophosphohydrolase"/>
    <property type="match status" value="1"/>
</dbReference>
<dbReference type="InterPro" id="IPR011551">
    <property type="entry name" value="NTP_PyrPHydrolase_MazG"/>
</dbReference>
<keyword evidence="3" id="KW-0808">Transferase</keyword>
<dbReference type="PANTHER" id="PTHR30522:SF0">
    <property type="entry name" value="NUCLEOSIDE TRIPHOSPHATE PYROPHOSPHOHYDROLASE"/>
    <property type="match status" value="1"/>
</dbReference>
<dbReference type="InterPro" id="IPR014777">
    <property type="entry name" value="4pyrrole_Mease_sub1"/>
</dbReference>
<keyword evidence="3" id="KW-0489">Methyltransferase</keyword>
<dbReference type="GO" id="GO:0046047">
    <property type="term" value="P:TTP catabolic process"/>
    <property type="evidence" value="ECO:0007669"/>
    <property type="project" value="TreeGrafter"/>
</dbReference>
<dbReference type="Proteomes" id="UP000184423">
    <property type="component" value="Unassembled WGS sequence"/>
</dbReference>
<reference evidence="4" key="1">
    <citation type="submission" date="2016-11" db="EMBL/GenBank/DDBJ databases">
        <authorList>
            <person name="Varghese N."/>
            <person name="Submissions S."/>
        </authorList>
    </citation>
    <scope>NUCLEOTIDE SEQUENCE [LARGE SCALE GENOMIC DNA]</scope>
    <source>
        <strain evidence="4">DSM 10124</strain>
    </source>
</reference>
<dbReference type="SUPFAM" id="SSF101386">
    <property type="entry name" value="all-alpha NTP pyrophosphatases"/>
    <property type="match status" value="2"/>
</dbReference>
<protein>
    <submittedName>
        <fullName evidence="3">Tetrapyrrole methylase family protein / MazG family protein</fullName>
    </submittedName>
</protein>
<dbReference type="NCBIfam" id="NF007113">
    <property type="entry name" value="PRK09562.1"/>
    <property type="match status" value="1"/>
</dbReference>
<keyword evidence="4" id="KW-1185">Reference proteome</keyword>
<dbReference type="Gene3D" id="1.10.287.1080">
    <property type="entry name" value="MazG-like"/>
    <property type="match status" value="2"/>
</dbReference>
<sequence>MITIVGLGPGSFEDLTMKSLNLMKNAKKLYLRTEKHPNVEEIKRMGIKFDTFDKYYDESEDFEEVYKKIARDIVDIEDVVYAVPGHPLVAERSVQLIIEYAQEKNIPVEIIPALSFIDAIINTLKIDPANGLKIIDALDIERQRPDKRVGNIITQVYSRLVASELKIKLMDYYDDEYEIYVIRAAGVEGLERVEKIPLYMLDRLSWIDYLTSVYIPKVEEDGKKDFYDLLDIMERLRGDDGCPWDREQTHESLKKYLLEEAYEVIDAIDKDDMDELCEELGDVLLQIVFHSQIAKEFGEFNIFDVVDGICQKMIKRHPHVFSETVVNSVEDVLDNWQQIKKKEKNIDSYTMEMKRIPKSMPSLIRSYKVQEKAKEVGFDWDDVSDAIKKIQEEYLEVLEAIKIGDNNKIEEEIGDLVFAVVNVARFCNINPEIALTKTVEKFIKRFEYIEQKADKLGKNLKDMTLEEMDEIWNESKNT</sequence>
<feature type="domain" description="Tetrapyrrole methylase" evidence="1">
    <location>
        <begin position="1"/>
        <end position="199"/>
    </location>
</feature>
<accession>A0A1M4YLZ3</accession>
<dbReference type="CDD" id="cd11529">
    <property type="entry name" value="NTP-PPase_MazG_Cterm"/>
    <property type="match status" value="1"/>
</dbReference>
<dbReference type="InterPro" id="IPR004518">
    <property type="entry name" value="MazG-like_dom"/>
</dbReference>
<name>A0A1M4YLZ3_9CLOT</name>
<proteinExistence type="predicted"/>
<dbReference type="GO" id="GO:0008168">
    <property type="term" value="F:methyltransferase activity"/>
    <property type="evidence" value="ECO:0007669"/>
    <property type="project" value="UniProtKB-KW"/>
</dbReference>
<dbReference type="SUPFAM" id="SSF53790">
    <property type="entry name" value="Tetrapyrrole methylase"/>
    <property type="match status" value="1"/>
</dbReference>
<dbReference type="InterPro" id="IPR048011">
    <property type="entry name" value="NTP-PPase_MazG-like_C"/>
</dbReference>
<dbReference type="AlphaFoldDB" id="A0A1M4YLZ3"/>
<dbReference type="Pfam" id="PF03819">
    <property type="entry name" value="MazG"/>
    <property type="match status" value="2"/>
</dbReference>
<dbReference type="GO" id="GO:0032259">
    <property type="term" value="P:methylation"/>
    <property type="evidence" value="ECO:0007669"/>
    <property type="project" value="UniProtKB-KW"/>
</dbReference>
<gene>
    <name evidence="3" type="ORF">SAMN02746091_01695</name>
</gene>
<dbReference type="Gene3D" id="3.40.1010.10">
    <property type="entry name" value="Cobalt-precorrin-4 Transmethylase, Domain 1"/>
    <property type="match status" value="1"/>
</dbReference>
<dbReference type="PIRSF" id="PIRSF002845">
    <property type="entry name" value="Ttrprl_mtas_MazG"/>
    <property type="match status" value="1"/>
</dbReference>
<dbReference type="InterPro" id="IPR000878">
    <property type="entry name" value="4pyrrol_Mease"/>
</dbReference>
<dbReference type="FunFam" id="1.10.287.1080:FF:000003">
    <property type="entry name" value="Nucleoside triphosphate pyrophosphohydrolase"/>
    <property type="match status" value="1"/>
</dbReference>
<dbReference type="GO" id="GO:0047429">
    <property type="term" value="F:nucleoside triphosphate diphosphatase activity"/>
    <property type="evidence" value="ECO:0007669"/>
    <property type="project" value="InterPro"/>
</dbReference>
<feature type="domain" description="NTP pyrophosphohydrolase MazG-like" evidence="2">
    <location>
        <begin position="387"/>
        <end position="445"/>
    </location>
</feature>
<dbReference type="GO" id="GO:0046061">
    <property type="term" value="P:dATP catabolic process"/>
    <property type="evidence" value="ECO:0007669"/>
    <property type="project" value="TreeGrafter"/>
</dbReference>
<dbReference type="CDD" id="cd11528">
    <property type="entry name" value="NTP-PPase_MazG_Nterm"/>
    <property type="match status" value="1"/>
</dbReference>